<sequence length="174" mass="19641">MRASKNQNLDNEYPGTESTSKGPLTILASRWNLGTYFVRDSFIPLPKSPNQNDLSSLCHETSSIDVPMFNGPTIVQRRCNLNNPLRLRAAAVIPSREMIESRSCYSPDDVVAFRLVQYFRSQSSTLSTSTGHQCQHLISTHARVKQQQLVADHPMHSIVLFAFRLHFVVVRDLA</sequence>
<protein>
    <submittedName>
        <fullName evidence="1">Uncharacterized protein</fullName>
    </submittedName>
</protein>
<gene>
    <name evidence="1" type="ORF">E6O75_ATG07648</name>
</gene>
<keyword evidence="2" id="KW-1185">Reference proteome</keyword>
<dbReference type="AlphaFoldDB" id="A0A4Z1PFE6"/>
<dbReference type="Proteomes" id="UP000298493">
    <property type="component" value="Unassembled WGS sequence"/>
</dbReference>
<comment type="caution">
    <text evidence="1">The sequence shown here is derived from an EMBL/GenBank/DDBJ whole genome shotgun (WGS) entry which is preliminary data.</text>
</comment>
<proteinExistence type="predicted"/>
<evidence type="ECO:0000313" key="1">
    <source>
        <dbReference type="EMBL" id="TID20188.1"/>
    </source>
</evidence>
<accession>A0A4Z1PFE6</accession>
<organism evidence="1 2">
    <name type="scientific">Venturia nashicola</name>
    <dbReference type="NCBI Taxonomy" id="86259"/>
    <lineage>
        <taxon>Eukaryota</taxon>
        <taxon>Fungi</taxon>
        <taxon>Dikarya</taxon>
        <taxon>Ascomycota</taxon>
        <taxon>Pezizomycotina</taxon>
        <taxon>Dothideomycetes</taxon>
        <taxon>Pleosporomycetidae</taxon>
        <taxon>Venturiales</taxon>
        <taxon>Venturiaceae</taxon>
        <taxon>Venturia</taxon>
    </lineage>
</organism>
<reference evidence="1 2" key="1">
    <citation type="submission" date="2019-04" db="EMBL/GenBank/DDBJ databases">
        <title>High contiguity whole genome sequence and gene annotation resource for two Venturia nashicola isolates.</title>
        <authorList>
            <person name="Prokchorchik M."/>
            <person name="Won K."/>
            <person name="Lee Y."/>
            <person name="Choi E.D."/>
            <person name="Segonzac C."/>
            <person name="Sohn K.H."/>
        </authorList>
    </citation>
    <scope>NUCLEOTIDE SEQUENCE [LARGE SCALE GENOMIC DNA]</scope>
    <source>
        <strain evidence="1 2">PRI2</strain>
    </source>
</reference>
<dbReference type="EMBL" id="SNSC02000011">
    <property type="protein sequence ID" value="TID20188.1"/>
    <property type="molecule type" value="Genomic_DNA"/>
</dbReference>
<name>A0A4Z1PFE6_9PEZI</name>
<evidence type="ECO:0000313" key="2">
    <source>
        <dbReference type="Proteomes" id="UP000298493"/>
    </source>
</evidence>